<gene>
    <name evidence="3" type="ORF">GO594_27905</name>
</gene>
<name>A0A7X3KWM6_9GAMM</name>
<dbReference type="AlphaFoldDB" id="A0A7X3KWM6"/>
<dbReference type="InterPro" id="IPR036005">
    <property type="entry name" value="Creatinase/aminopeptidase-like"/>
</dbReference>
<feature type="domain" description="Creatinase N-terminal" evidence="2">
    <location>
        <begin position="15"/>
        <end position="92"/>
    </location>
</feature>
<proteinExistence type="predicted"/>
<comment type="caution">
    <text evidence="3">The sequence shown here is derived from an EMBL/GenBank/DDBJ whole genome shotgun (WGS) entry which is preliminary data.</text>
</comment>
<dbReference type="SUPFAM" id="SSF55920">
    <property type="entry name" value="Creatinase/aminopeptidase"/>
    <property type="match status" value="1"/>
</dbReference>
<evidence type="ECO:0000259" key="1">
    <source>
        <dbReference type="Pfam" id="PF00557"/>
    </source>
</evidence>
<sequence length="411" mass="44967">MSPAPSISTEEYLARRERLQMLLREQDAAQFVATQAESIYYLCGATYEALERPFFLILPARGPVRLVLPELEREHLRKARGIEPDALHCYRDYPAPSGQCWQSVLAEHGGLTRGFLYEAGCPARVADWLRDQGGRPGEPVEQLRLVKSAAEIALIRRAAHYADRGVAELFAHSYYGATVAEGFARTSQLTQAIIRETPNWDALATRVLMASFPAPLSAMPHAVPSPGDRLLAGPHVTLVLTRVNGYAAESERTYFTAPPTRQERQLFALMVEARGIGLGLLRPGVACAEIDAQINAFLAREGVGSPAQRLHRCGHGFGLGNHEGPWLAEGSDDVLAAGMVVSMEPGIYLQGVGGYRHSDTLLITEDGFEPLTHAPGLDEPLVLQRRSLRQRVYHHLVSRALGLEGSARQAG</sequence>
<dbReference type="InterPro" id="IPR050659">
    <property type="entry name" value="Peptidase_M24B"/>
</dbReference>
<evidence type="ECO:0000259" key="2">
    <source>
        <dbReference type="Pfam" id="PF01321"/>
    </source>
</evidence>
<dbReference type="EMBL" id="WTFN01000122">
    <property type="protein sequence ID" value="MWK59826.1"/>
    <property type="molecule type" value="Genomic_DNA"/>
</dbReference>
<dbReference type="Gene3D" id="3.90.230.10">
    <property type="entry name" value="Creatinase/methionine aminopeptidase superfamily"/>
    <property type="match status" value="1"/>
</dbReference>
<organism evidence="3 4">
    <name type="scientific">Metapseudomonas otitidis</name>
    <dbReference type="NCBI Taxonomy" id="319939"/>
    <lineage>
        <taxon>Bacteria</taxon>
        <taxon>Pseudomonadati</taxon>
        <taxon>Pseudomonadota</taxon>
        <taxon>Gammaproteobacteria</taxon>
        <taxon>Pseudomonadales</taxon>
        <taxon>Pseudomonadaceae</taxon>
        <taxon>Metapseudomonas</taxon>
    </lineage>
</organism>
<evidence type="ECO:0000313" key="4">
    <source>
        <dbReference type="Proteomes" id="UP000461288"/>
    </source>
</evidence>
<dbReference type="RefSeq" id="WP_160483117.1">
    <property type="nucleotide sequence ID" value="NZ_WTFN01000122.1"/>
</dbReference>
<dbReference type="Proteomes" id="UP000461288">
    <property type="component" value="Unassembled WGS sequence"/>
</dbReference>
<dbReference type="Gene3D" id="3.40.350.10">
    <property type="entry name" value="Creatinase/prolidase N-terminal domain"/>
    <property type="match status" value="1"/>
</dbReference>
<dbReference type="Pfam" id="PF00557">
    <property type="entry name" value="Peptidase_M24"/>
    <property type="match status" value="1"/>
</dbReference>
<dbReference type="SUPFAM" id="SSF53092">
    <property type="entry name" value="Creatinase/prolidase N-terminal domain"/>
    <property type="match status" value="1"/>
</dbReference>
<evidence type="ECO:0000313" key="3">
    <source>
        <dbReference type="EMBL" id="MWK59826.1"/>
    </source>
</evidence>
<dbReference type="InterPro" id="IPR029149">
    <property type="entry name" value="Creatin/AminoP/Spt16_N"/>
</dbReference>
<feature type="domain" description="Peptidase M24" evidence="1">
    <location>
        <begin position="154"/>
        <end position="365"/>
    </location>
</feature>
<accession>A0A7X3KWM6</accession>
<dbReference type="PANTHER" id="PTHR46112:SF2">
    <property type="entry name" value="XAA-PRO AMINOPEPTIDASE P-RELATED"/>
    <property type="match status" value="1"/>
</dbReference>
<dbReference type="InterPro" id="IPR000994">
    <property type="entry name" value="Pept_M24"/>
</dbReference>
<dbReference type="InterPro" id="IPR000587">
    <property type="entry name" value="Creatinase_N"/>
</dbReference>
<dbReference type="PANTHER" id="PTHR46112">
    <property type="entry name" value="AMINOPEPTIDASE"/>
    <property type="match status" value="1"/>
</dbReference>
<reference evidence="3 4" key="1">
    <citation type="submission" date="2019-12" db="EMBL/GenBank/DDBJ databases">
        <title>Draft genome sequence of Pseudomonas otitidis recovered from a chicken carcass.</title>
        <authorList>
            <person name="Vieira T.R."/>
            <person name="Oliviera E.F.C."/>
            <person name="Silva N.M.V."/>
            <person name="Sambrano G.E."/>
            <person name="Cibulski S.P."/>
            <person name="Cardoso M.R.I."/>
        </authorList>
    </citation>
    <scope>NUCLEOTIDE SEQUENCE [LARGE SCALE GENOMIC DNA]</scope>
    <source>
        <strain evidence="3 4">25_K</strain>
    </source>
</reference>
<dbReference type="Pfam" id="PF01321">
    <property type="entry name" value="Creatinase_N"/>
    <property type="match status" value="1"/>
</dbReference>
<dbReference type="CDD" id="cd01066">
    <property type="entry name" value="APP_MetAP"/>
    <property type="match status" value="1"/>
</dbReference>
<protein>
    <submittedName>
        <fullName evidence="3">M24 family metallopeptidase</fullName>
    </submittedName>
</protein>